<evidence type="ECO:0000256" key="15">
    <source>
        <dbReference type="SAM" id="Phobius"/>
    </source>
</evidence>
<keyword evidence="6" id="KW-0328">Glycosyltransferase</keyword>
<dbReference type="AlphaFoldDB" id="A0A940M9K2"/>
<feature type="domain" description="Glycosyltransferase 2-like" evidence="16">
    <location>
        <begin position="130"/>
        <end position="296"/>
    </location>
</feature>
<comment type="caution">
    <text evidence="17">The sequence shown here is derived from an EMBL/GenBank/DDBJ whole genome shotgun (WGS) entry which is preliminary data.</text>
</comment>
<reference evidence="17" key="1">
    <citation type="submission" date="2021-03" db="EMBL/GenBank/DDBJ databases">
        <title>Whole genome sequence of Streptomyces bomunensis MMS17-BM035.</title>
        <authorList>
            <person name="Lee J.H."/>
        </authorList>
    </citation>
    <scope>NUCLEOTIDE SEQUENCE</scope>
    <source>
        <strain evidence="17">MMS17-BM035</strain>
    </source>
</reference>
<dbReference type="Pfam" id="PF00535">
    <property type="entry name" value="Glycos_transf_2"/>
    <property type="match status" value="1"/>
</dbReference>
<keyword evidence="15" id="KW-1133">Transmembrane helix</keyword>
<feature type="transmembrane region" description="Helical" evidence="15">
    <location>
        <begin position="466"/>
        <end position="486"/>
    </location>
</feature>
<evidence type="ECO:0000256" key="3">
    <source>
        <dbReference type="ARBA" id="ARBA00006782"/>
    </source>
</evidence>
<dbReference type="EC" id="2.4.1.212" evidence="4"/>
<evidence type="ECO:0000256" key="1">
    <source>
        <dbReference type="ARBA" id="ARBA00004236"/>
    </source>
</evidence>
<comment type="subcellular location">
    <subcellularLocation>
        <location evidence="1">Cell membrane</location>
    </subcellularLocation>
</comment>
<evidence type="ECO:0000256" key="6">
    <source>
        <dbReference type="ARBA" id="ARBA00022676"/>
    </source>
</evidence>
<comment type="function">
    <text evidence="9">Glycosaminoglycan synthesis. The hyaluronic acid capsule is involved in the pathogenicity of group A Streptococci; it may be the major virulence determinant.</text>
</comment>
<evidence type="ECO:0000256" key="13">
    <source>
        <dbReference type="ARBA" id="ARBA00047709"/>
    </source>
</evidence>
<proteinExistence type="inferred from homology"/>
<evidence type="ECO:0000256" key="4">
    <source>
        <dbReference type="ARBA" id="ARBA00012207"/>
    </source>
</evidence>
<feature type="transmembrane region" description="Helical" evidence="15">
    <location>
        <begin position="70"/>
        <end position="89"/>
    </location>
</feature>
<evidence type="ECO:0000256" key="7">
    <source>
        <dbReference type="ARBA" id="ARBA00022679"/>
    </source>
</evidence>
<feature type="transmembrane region" description="Helical" evidence="15">
    <location>
        <begin position="404"/>
        <end position="425"/>
    </location>
</feature>
<evidence type="ECO:0000259" key="16">
    <source>
        <dbReference type="Pfam" id="PF00535"/>
    </source>
</evidence>
<dbReference type="SUPFAM" id="SSF53448">
    <property type="entry name" value="Nucleotide-diphospho-sugar transferases"/>
    <property type="match status" value="1"/>
</dbReference>
<protein>
    <recommendedName>
        <fullName evidence="10">Hyaluronan synthase</fullName>
        <ecNumber evidence="4">2.4.1.212</ecNumber>
    </recommendedName>
    <alternativeName>
        <fullName evidence="12">Hyaluronate synthase</fullName>
    </alternativeName>
    <alternativeName>
        <fullName evidence="11">Hyaluronic acid synthase</fullName>
    </alternativeName>
</protein>
<evidence type="ECO:0000256" key="12">
    <source>
        <dbReference type="ARBA" id="ARBA00043237"/>
    </source>
</evidence>
<evidence type="ECO:0000256" key="14">
    <source>
        <dbReference type="ARBA" id="ARBA00048168"/>
    </source>
</evidence>
<dbReference type="GO" id="GO:0005886">
    <property type="term" value="C:plasma membrane"/>
    <property type="evidence" value="ECO:0007669"/>
    <property type="project" value="UniProtKB-SubCell"/>
</dbReference>
<evidence type="ECO:0000313" key="18">
    <source>
        <dbReference type="Proteomes" id="UP000670475"/>
    </source>
</evidence>
<comment type="similarity">
    <text evidence="3">Belongs to the NodC/HAS family.</text>
</comment>
<evidence type="ECO:0000256" key="11">
    <source>
        <dbReference type="ARBA" id="ARBA00042148"/>
    </source>
</evidence>
<keyword evidence="5" id="KW-1003">Cell membrane</keyword>
<dbReference type="InterPro" id="IPR001173">
    <property type="entry name" value="Glyco_trans_2-like"/>
</dbReference>
<dbReference type="EMBL" id="JAGIQL010000052">
    <property type="protein sequence ID" value="MBP0458804.1"/>
    <property type="molecule type" value="Genomic_DNA"/>
</dbReference>
<feature type="transmembrane region" description="Helical" evidence="15">
    <location>
        <begin position="431"/>
        <end position="454"/>
    </location>
</feature>
<dbReference type="InterPro" id="IPR029044">
    <property type="entry name" value="Nucleotide-diphossugar_trans"/>
</dbReference>
<dbReference type="PANTHER" id="PTHR22913:SF12">
    <property type="entry name" value="MANNURONAN SYNTHASE"/>
    <property type="match status" value="1"/>
</dbReference>
<evidence type="ECO:0000256" key="8">
    <source>
        <dbReference type="ARBA" id="ARBA00023136"/>
    </source>
</evidence>
<organism evidence="17 18">
    <name type="scientific">Streptomyces montanisoli</name>
    <dbReference type="NCBI Taxonomy" id="2798581"/>
    <lineage>
        <taxon>Bacteria</taxon>
        <taxon>Bacillati</taxon>
        <taxon>Actinomycetota</taxon>
        <taxon>Actinomycetes</taxon>
        <taxon>Kitasatosporales</taxon>
        <taxon>Streptomycetaceae</taxon>
        <taxon>Streptomyces</taxon>
    </lineage>
</organism>
<keyword evidence="15" id="KW-0812">Transmembrane</keyword>
<accession>A0A940M9K2</accession>
<evidence type="ECO:0000256" key="9">
    <source>
        <dbReference type="ARBA" id="ARBA00037408"/>
    </source>
</evidence>
<evidence type="ECO:0000256" key="2">
    <source>
        <dbReference type="ARBA" id="ARBA00004698"/>
    </source>
</evidence>
<feature type="transmembrane region" description="Helical" evidence="15">
    <location>
        <begin position="40"/>
        <end position="58"/>
    </location>
</feature>
<evidence type="ECO:0000256" key="5">
    <source>
        <dbReference type="ARBA" id="ARBA00022475"/>
    </source>
</evidence>
<dbReference type="PANTHER" id="PTHR22913">
    <property type="entry name" value="HYALURONAN SYNTHASE"/>
    <property type="match status" value="1"/>
</dbReference>
<comment type="pathway">
    <text evidence="2">Glycan biosynthesis; hyaluronan biosynthesis.</text>
</comment>
<dbReference type="GO" id="GO:0030213">
    <property type="term" value="P:hyaluronan biosynthetic process"/>
    <property type="evidence" value="ECO:0007669"/>
    <property type="project" value="TreeGrafter"/>
</dbReference>
<sequence>MRQRAARPPAQRAAPGAAGVEAAGRLERCVRRVDPPLRQGVRRVIVTVCLLPLLLLLARESLRLPTLAPFLAYGFVVLAGTTGMLYVAYTRYEDPADEALPIPVRSRGRAGRESASFPLLGEAPGVALLVAVKDERERIEECVRSMAAAAACLPGARVVIVDDCSQDGTVEVLRRLRDELGATLIELPRNVGKKHALVQACAVVDSEVIAFTGSDCVLAPDALRRCVRALVRDPEFGAVSGHCRALNADAGLLTRVQDVWYEGQFRVAKAAEASFGSVTCVSGPLAVFRRDAVRNYLPAWADDRFLGAPFRFATDRQLTGYVLGQAWRGAALKRRYADSPFVSAQDYPERRWRVGYVRSARVWTDVPATFRSLLRQQVRWKKSFIRNLFFTGSFMWRRGPAPAVLYYGHVLWVAAAPVMAFRHLVWGPAHGTFLLAFLYLCGVILKGCVWGLAYRADHPGDTHWRYRPVMSVLSSVLLAWLLPYSLLTLRRGVWTRGTA</sequence>
<evidence type="ECO:0000313" key="17">
    <source>
        <dbReference type="EMBL" id="MBP0458804.1"/>
    </source>
</evidence>
<evidence type="ECO:0000256" key="10">
    <source>
        <dbReference type="ARBA" id="ARBA00040508"/>
    </source>
</evidence>
<dbReference type="GO" id="GO:0050501">
    <property type="term" value="F:hyaluronan synthase activity"/>
    <property type="evidence" value="ECO:0007669"/>
    <property type="project" value="UniProtKB-EC"/>
</dbReference>
<gene>
    <name evidence="17" type="ORF">JFN87_15045</name>
</gene>
<name>A0A940M9K2_9ACTN</name>
<comment type="catalytic activity">
    <reaction evidence="13">
        <text>[hyaluronan](n) + UDP-N-acetyl-alpha-D-glucosamine = N-acetyl-beta-D-glucosaminyl-(1-&gt;4)-[hyaluronan](n) + UDP + H(+)</text>
        <dbReference type="Rhea" id="RHEA:20465"/>
        <dbReference type="Rhea" id="RHEA-COMP:12583"/>
        <dbReference type="Rhea" id="RHEA-COMP:12585"/>
        <dbReference type="ChEBI" id="CHEBI:15378"/>
        <dbReference type="ChEBI" id="CHEBI:57705"/>
        <dbReference type="ChEBI" id="CHEBI:58223"/>
        <dbReference type="ChEBI" id="CHEBI:132153"/>
        <dbReference type="ChEBI" id="CHEBI:132154"/>
        <dbReference type="EC" id="2.4.1.212"/>
    </reaction>
</comment>
<dbReference type="GO" id="GO:0085029">
    <property type="term" value="P:extracellular matrix assembly"/>
    <property type="evidence" value="ECO:0007669"/>
    <property type="project" value="TreeGrafter"/>
</dbReference>
<keyword evidence="7" id="KW-0808">Transferase</keyword>
<dbReference type="Proteomes" id="UP000670475">
    <property type="component" value="Unassembled WGS sequence"/>
</dbReference>
<dbReference type="CDD" id="cd06423">
    <property type="entry name" value="CESA_like"/>
    <property type="match status" value="1"/>
</dbReference>
<dbReference type="Gene3D" id="3.90.550.10">
    <property type="entry name" value="Spore Coat Polysaccharide Biosynthesis Protein SpsA, Chain A"/>
    <property type="match status" value="1"/>
</dbReference>
<comment type="catalytic activity">
    <reaction evidence="14">
        <text>N-acetyl-beta-D-glucosaminyl-(1-&gt;4)-[hyaluronan](n) + UDP-alpha-D-glucuronate = [hyaluronan](n+1) + UDP + H(+)</text>
        <dbReference type="Rhea" id="RHEA:12528"/>
        <dbReference type="Rhea" id="RHEA-COMP:12585"/>
        <dbReference type="Rhea" id="RHEA-COMP:12587"/>
        <dbReference type="ChEBI" id="CHEBI:15378"/>
        <dbReference type="ChEBI" id="CHEBI:58052"/>
        <dbReference type="ChEBI" id="CHEBI:58223"/>
        <dbReference type="ChEBI" id="CHEBI:132153"/>
        <dbReference type="ChEBI" id="CHEBI:132154"/>
        <dbReference type="EC" id="2.4.1.212"/>
    </reaction>
</comment>
<keyword evidence="8 15" id="KW-0472">Membrane</keyword>
<keyword evidence="18" id="KW-1185">Reference proteome</keyword>